<gene>
    <name evidence="1" type="ORF">P167DRAFT_602457</name>
</gene>
<name>A0A3N4L411_9PEZI</name>
<dbReference type="AlphaFoldDB" id="A0A3N4L411"/>
<proteinExistence type="predicted"/>
<sequence>MELVTTADYTPLPCSCSESFLPALQSQSTLVPSPFTPFSHTHTSRYRHPHTHSDCLKRDCLSSYL</sequence>
<keyword evidence="2" id="KW-1185">Reference proteome</keyword>
<dbReference type="EMBL" id="ML119109">
    <property type="protein sequence ID" value="RPB16249.1"/>
    <property type="molecule type" value="Genomic_DNA"/>
</dbReference>
<organism evidence="1 2">
    <name type="scientific">Morchella conica CCBAS932</name>
    <dbReference type="NCBI Taxonomy" id="1392247"/>
    <lineage>
        <taxon>Eukaryota</taxon>
        <taxon>Fungi</taxon>
        <taxon>Dikarya</taxon>
        <taxon>Ascomycota</taxon>
        <taxon>Pezizomycotina</taxon>
        <taxon>Pezizomycetes</taxon>
        <taxon>Pezizales</taxon>
        <taxon>Morchellaceae</taxon>
        <taxon>Morchella</taxon>
    </lineage>
</organism>
<dbReference type="Proteomes" id="UP000277580">
    <property type="component" value="Unassembled WGS sequence"/>
</dbReference>
<accession>A0A3N4L411</accession>
<protein>
    <submittedName>
        <fullName evidence="1">Uncharacterized protein</fullName>
    </submittedName>
</protein>
<reference evidence="1 2" key="1">
    <citation type="journal article" date="2018" name="Nat. Ecol. Evol.">
        <title>Pezizomycetes genomes reveal the molecular basis of ectomycorrhizal truffle lifestyle.</title>
        <authorList>
            <person name="Murat C."/>
            <person name="Payen T."/>
            <person name="Noel B."/>
            <person name="Kuo A."/>
            <person name="Morin E."/>
            <person name="Chen J."/>
            <person name="Kohler A."/>
            <person name="Krizsan K."/>
            <person name="Balestrini R."/>
            <person name="Da Silva C."/>
            <person name="Montanini B."/>
            <person name="Hainaut M."/>
            <person name="Levati E."/>
            <person name="Barry K.W."/>
            <person name="Belfiori B."/>
            <person name="Cichocki N."/>
            <person name="Clum A."/>
            <person name="Dockter R.B."/>
            <person name="Fauchery L."/>
            <person name="Guy J."/>
            <person name="Iotti M."/>
            <person name="Le Tacon F."/>
            <person name="Lindquist E.A."/>
            <person name="Lipzen A."/>
            <person name="Malagnac F."/>
            <person name="Mello A."/>
            <person name="Molinier V."/>
            <person name="Miyauchi S."/>
            <person name="Poulain J."/>
            <person name="Riccioni C."/>
            <person name="Rubini A."/>
            <person name="Sitrit Y."/>
            <person name="Splivallo R."/>
            <person name="Traeger S."/>
            <person name="Wang M."/>
            <person name="Zifcakova L."/>
            <person name="Wipf D."/>
            <person name="Zambonelli A."/>
            <person name="Paolocci F."/>
            <person name="Nowrousian M."/>
            <person name="Ottonello S."/>
            <person name="Baldrian P."/>
            <person name="Spatafora J.W."/>
            <person name="Henrissat B."/>
            <person name="Nagy L.G."/>
            <person name="Aury J.M."/>
            <person name="Wincker P."/>
            <person name="Grigoriev I.V."/>
            <person name="Bonfante P."/>
            <person name="Martin F.M."/>
        </authorList>
    </citation>
    <scope>NUCLEOTIDE SEQUENCE [LARGE SCALE GENOMIC DNA]</scope>
    <source>
        <strain evidence="1 2">CCBAS932</strain>
    </source>
</reference>
<evidence type="ECO:0000313" key="2">
    <source>
        <dbReference type="Proteomes" id="UP000277580"/>
    </source>
</evidence>
<evidence type="ECO:0000313" key="1">
    <source>
        <dbReference type="EMBL" id="RPB16249.1"/>
    </source>
</evidence>
<dbReference type="InParanoid" id="A0A3N4L411"/>